<dbReference type="Gene3D" id="3.40.630.30">
    <property type="match status" value="1"/>
</dbReference>
<evidence type="ECO:0000313" key="5">
    <source>
        <dbReference type="Proteomes" id="UP001200145"/>
    </source>
</evidence>
<dbReference type="CDD" id="cd04301">
    <property type="entry name" value="NAT_SF"/>
    <property type="match status" value="1"/>
</dbReference>
<evidence type="ECO:0000256" key="2">
    <source>
        <dbReference type="ARBA" id="ARBA00023315"/>
    </source>
</evidence>
<dbReference type="EMBL" id="JAKEVY010000002">
    <property type="protein sequence ID" value="MCF1714882.1"/>
    <property type="molecule type" value="Genomic_DNA"/>
</dbReference>
<accession>A0ABS9BGQ7</accession>
<feature type="domain" description="N-acetyltransferase" evidence="3">
    <location>
        <begin position="4"/>
        <end position="173"/>
    </location>
</feature>
<organism evidence="4 5">
    <name type="scientific">Flavihumibacter fluminis</name>
    <dbReference type="NCBI Taxonomy" id="2909236"/>
    <lineage>
        <taxon>Bacteria</taxon>
        <taxon>Pseudomonadati</taxon>
        <taxon>Bacteroidota</taxon>
        <taxon>Chitinophagia</taxon>
        <taxon>Chitinophagales</taxon>
        <taxon>Chitinophagaceae</taxon>
        <taxon>Flavihumibacter</taxon>
    </lineage>
</organism>
<keyword evidence="5" id="KW-1185">Reference proteome</keyword>
<dbReference type="InterPro" id="IPR050832">
    <property type="entry name" value="Bact_Acetyltransf"/>
</dbReference>
<dbReference type="InterPro" id="IPR000182">
    <property type="entry name" value="GNAT_dom"/>
</dbReference>
<dbReference type="Pfam" id="PF00583">
    <property type="entry name" value="Acetyltransf_1"/>
    <property type="match status" value="1"/>
</dbReference>
<proteinExistence type="predicted"/>
<evidence type="ECO:0000313" key="4">
    <source>
        <dbReference type="EMBL" id="MCF1714882.1"/>
    </source>
</evidence>
<protein>
    <submittedName>
        <fullName evidence="4">GNAT family N-acetyltransferase</fullName>
    </submittedName>
</protein>
<dbReference type="SUPFAM" id="SSF55729">
    <property type="entry name" value="Acyl-CoA N-acyltransferases (Nat)"/>
    <property type="match status" value="1"/>
</dbReference>
<name>A0ABS9BGQ7_9BACT</name>
<reference evidence="4 5" key="1">
    <citation type="submission" date="2022-01" db="EMBL/GenBank/DDBJ databases">
        <title>Flavihumibacter sp. nov., isolated from sediment of a river.</title>
        <authorList>
            <person name="Liu H."/>
        </authorList>
    </citation>
    <scope>NUCLEOTIDE SEQUENCE [LARGE SCALE GENOMIC DNA]</scope>
    <source>
        <strain evidence="4 5">RY-1</strain>
    </source>
</reference>
<dbReference type="InterPro" id="IPR016181">
    <property type="entry name" value="Acyl_CoA_acyltransferase"/>
</dbReference>
<dbReference type="Proteomes" id="UP001200145">
    <property type="component" value="Unassembled WGS sequence"/>
</dbReference>
<sequence>MDQYEIRYAMAPDAGAIAALCSSGFARVHESGFVPEDLVLFCELHYSATAIEADLEKSDRFYLVLVHQDKVVGCLRMGSPTLALSKPDLTGIELARFYLDAAHRSGGWGSAMLKMAEEESSKRGFRHIWLHVYIPNVRAQEFYYRHGYTKMGEEQLVFRQSSPTGLVLRKQLVAAVPA</sequence>
<evidence type="ECO:0000256" key="1">
    <source>
        <dbReference type="ARBA" id="ARBA00022679"/>
    </source>
</evidence>
<keyword evidence="1" id="KW-0808">Transferase</keyword>
<comment type="caution">
    <text evidence="4">The sequence shown here is derived from an EMBL/GenBank/DDBJ whole genome shotgun (WGS) entry which is preliminary data.</text>
</comment>
<dbReference type="PANTHER" id="PTHR43877">
    <property type="entry name" value="AMINOALKYLPHOSPHONATE N-ACETYLTRANSFERASE-RELATED-RELATED"/>
    <property type="match status" value="1"/>
</dbReference>
<evidence type="ECO:0000259" key="3">
    <source>
        <dbReference type="PROSITE" id="PS51186"/>
    </source>
</evidence>
<dbReference type="PANTHER" id="PTHR43877:SF2">
    <property type="entry name" value="AMINOALKYLPHOSPHONATE N-ACETYLTRANSFERASE-RELATED"/>
    <property type="match status" value="1"/>
</dbReference>
<gene>
    <name evidence="4" type="ORF">L0U88_09615</name>
</gene>
<keyword evidence="2" id="KW-0012">Acyltransferase</keyword>
<dbReference type="PROSITE" id="PS51186">
    <property type="entry name" value="GNAT"/>
    <property type="match status" value="1"/>
</dbReference>